<protein>
    <submittedName>
        <fullName evidence="1">Uncharacterized protein</fullName>
    </submittedName>
</protein>
<feature type="non-terminal residue" evidence="1">
    <location>
        <position position="1"/>
    </location>
</feature>
<sequence length="73" mass="7918">FEQRSSKPGLQSMTFGKISSGLDLTYAPSTIITQQPTKGELDLLFEAMYDDYIGGQPSAAARTVPPAQEPLVR</sequence>
<organism evidence="1">
    <name type="scientific">Tanacetum cinerariifolium</name>
    <name type="common">Dalmatian daisy</name>
    <name type="synonym">Chrysanthemum cinerariifolium</name>
    <dbReference type="NCBI Taxonomy" id="118510"/>
    <lineage>
        <taxon>Eukaryota</taxon>
        <taxon>Viridiplantae</taxon>
        <taxon>Streptophyta</taxon>
        <taxon>Embryophyta</taxon>
        <taxon>Tracheophyta</taxon>
        <taxon>Spermatophyta</taxon>
        <taxon>Magnoliopsida</taxon>
        <taxon>eudicotyledons</taxon>
        <taxon>Gunneridae</taxon>
        <taxon>Pentapetalae</taxon>
        <taxon>asterids</taxon>
        <taxon>campanulids</taxon>
        <taxon>Asterales</taxon>
        <taxon>Asteraceae</taxon>
        <taxon>Asteroideae</taxon>
        <taxon>Anthemideae</taxon>
        <taxon>Anthemidinae</taxon>
        <taxon>Tanacetum</taxon>
    </lineage>
</organism>
<name>A0A699XAF7_TANCI</name>
<proteinExistence type="predicted"/>
<dbReference type="EMBL" id="BKCJ011831466">
    <property type="protein sequence ID" value="GFD56609.1"/>
    <property type="molecule type" value="Genomic_DNA"/>
</dbReference>
<gene>
    <name evidence="1" type="ORF">Tci_928578</name>
</gene>
<dbReference type="AlphaFoldDB" id="A0A699XAF7"/>
<comment type="caution">
    <text evidence="1">The sequence shown here is derived from an EMBL/GenBank/DDBJ whole genome shotgun (WGS) entry which is preliminary data.</text>
</comment>
<evidence type="ECO:0000313" key="1">
    <source>
        <dbReference type="EMBL" id="GFD56609.1"/>
    </source>
</evidence>
<reference evidence="1" key="1">
    <citation type="journal article" date="2019" name="Sci. Rep.">
        <title>Draft genome of Tanacetum cinerariifolium, the natural source of mosquito coil.</title>
        <authorList>
            <person name="Yamashiro T."/>
            <person name="Shiraishi A."/>
            <person name="Satake H."/>
            <person name="Nakayama K."/>
        </authorList>
    </citation>
    <scope>NUCLEOTIDE SEQUENCE</scope>
</reference>
<accession>A0A699XAF7</accession>